<protein>
    <submittedName>
        <fullName evidence="1">Uncharacterized protein</fullName>
    </submittedName>
</protein>
<gene>
    <name evidence="1" type="ORF">AFUS01_LOCUS9825</name>
</gene>
<organism evidence="1 2">
    <name type="scientific">Allacma fusca</name>
    <dbReference type="NCBI Taxonomy" id="39272"/>
    <lineage>
        <taxon>Eukaryota</taxon>
        <taxon>Metazoa</taxon>
        <taxon>Ecdysozoa</taxon>
        <taxon>Arthropoda</taxon>
        <taxon>Hexapoda</taxon>
        <taxon>Collembola</taxon>
        <taxon>Symphypleona</taxon>
        <taxon>Sminthuridae</taxon>
        <taxon>Allacma</taxon>
    </lineage>
</organism>
<evidence type="ECO:0000313" key="1">
    <source>
        <dbReference type="EMBL" id="CAG7720555.1"/>
    </source>
</evidence>
<evidence type="ECO:0000313" key="2">
    <source>
        <dbReference type="Proteomes" id="UP000708208"/>
    </source>
</evidence>
<reference evidence="1" key="1">
    <citation type="submission" date="2021-06" db="EMBL/GenBank/DDBJ databases">
        <authorList>
            <person name="Hodson N. C."/>
            <person name="Mongue J. A."/>
            <person name="Jaron S. K."/>
        </authorList>
    </citation>
    <scope>NUCLEOTIDE SEQUENCE</scope>
</reference>
<dbReference type="AlphaFoldDB" id="A0A8J2NZZ5"/>
<name>A0A8J2NZZ5_9HEXA</name>
<dbReference type="Proteomes" id="UP000708208">
    <property type="component" value="Unassembled WGS sequence"/>
</dbReference>
<sequence>MFEFGSNQFISRYSYPKTDIFHSQFPTWDILINLFVFHNYLSEMALHYLVGLAGRLAEIVTSWWTGNRQPVAVPDNVLWVIKGPEVVELFNFQMLFDVADVQLEIDMVNDLLTDDDDEDEEEFFEPVGVLEDWY</sequence>
<dbReference type="EMBL" id="CAJVCH010071451">
    <property type="protein sequence ID" value="CAG7720555.1"/>
    <property type="molecule type" value="Genomic_DNA"/>
</dbReference>
<comment type="caution">
    <text evidence="1">The sequence shown here is derived from an EMBL/GenBank/DDBJ whole genome shotgun (WGS) entry which is preliminary data.</text>
</comment>
<keyword evidence="2" id="KW-1185">Reference proteome</keyword>
<accession>A0A8J2NZZ5</accession>
<proteinExistence type="predicted"/>